<evidence type="ECO:0000256" key="1">
    <source>
        <dbReference type="SAM" id="MobiDB-lite"/>
    </source>
</evidence>
<dbReference type="RefSeq" id="WP_068211970.1">
    <property type="nucleotide sequence ID" value="NZ_LZIT01000215.1"/>
</dbReference>
<accession>A0ABD6P0J6</accession>
<sequence length="241" mass="26363">MADDELDSLYWAQPDAFTARRAELAAAAKERGDAAAAKRISATRKPTTAAWVVNRLALRHHDAPKRLTDLGDRLRAAHAEMDGERIRELSAEQHRLIADLTRAAFDAAEVKRPSASVREDVTGTLQAAVADPGVAKRLGRLAKPEQWSGFGFGEAAPAKGRSGARAKPPARDKAAERHRETLEAAKKVLADAERAKAEADDAVRRAEREYRRAEDNLDRAKRAGRAAAEAVKQAKQQLRRV</sequence>
<dbReference type="AlphaFoldDB" id="A0ABD6P0J6"/>
<name>A0ABD6P0J6_9MYCO</name>
<feature type="region of interest" description="Disordered" evidence="1">
    <location>
        <begin position="193"/>
        <end position="241"/>
    </location>
</feature>
<comment type="caution">
    <text evidence="2">The sequence shown here is derived from an EMBL/GenBank/DDBJ whole genome shotgun (WGS) entry which is preliminary data.</text>
</comment>
<feature type="compositionally biased region" description="Basic and acidic residues" evidence="1">
    <location>
        <begin position="169"/>
        <end position="178"/>
    </location>
</feature>
<protein>
    <recommendedName>
        <fullName evidence="4">Transposase</fullName>
    </recommendedName>
</protein>
<dbReference type="EMBL" id="LZIT01000215">
    <property type="protein sequence ID" value="OBG34376.1"/>
    <property type="molecule type" value="Genomic_DNA"/>
</dbReference>
<feature type="compositionally biased region" description="Basic and acidic residues" evidence="1">
    <location>
        <begin position="193"/>
        <end position="221"/>
    </location>
</feature>
<evidence type="ECO:0000313" key="3">
    <source>
        <dbReference type="Proteomes" id="UP000092086"/>
    </source>
</evidence>
<dbReference type="Proteomes" id="UP000092086">
    <property type="component" value="Unassembled WGS sequence"/>
</dbReference>
<reference evidence="2 3" key="1">
    <citation type="submission" date="2016-06" db="EMBL/GenBank/DDBJ databases">
        <authorList>
            <person name="Sutton G."/>
            <person name="Brinkac L."/>
            <person name="Sanka R."/>
            <person name="Adams M."/>
            <person name="Lau E."/>
            <person name="Sam S."/>
            <person name="Sreng N."/>
            <person name="Him V."/>
            <person name="Kerleguer A."/>
            <person name="Cheng S."/>
        </authorList>
    </citation>
    <scope>NUCLEOTIDE SEQUENCE [LARGE SCALE GENOMIC DNA]</scope>
    <source>
        <strain evidence="2 3">E2978</strain>
    </source>
</reference>
<gene>
    <name evidence="2" type="ORF">A5672_23020</name>
</gene>
<proteinExistence type="predicted"/>
<feature type="region of interest" description="Disordered" evidence="1">
    <location>
        <begin position="153"/>
        <end position="178"/>
    </location>
</feature>
<evidence type="ECO:0000313" key="2">
    <source>
        <dbReference type="EMBL" id="OBG34376.1"/>
    </source>
</evidence>
<feature type="compositionally biased region" description="Low complexity" evidence="1">
    <location>
        <begin position="225"/>
        <end position="241"/>
    </location>
</feature>
<evidence type="ECO:0008006" key="4">
    <source>
        <dbReference type="Google" id="ProtNLM"/>
    </source>
</evidence>
<organism evidence="2 3">
    <name type="scientific">Mycobacterium alsense</name>
    <dbReference type="NCBI Taxonomy" id="324058"/>
    <lineage>
        <taxon>Bacteria</taxon>
        <taxon>Bacillati</taxon>
        <taxon>Actinomycetota</taxon>
        <taxon>Actinomycetes</taxon>
        <taxon>Mycobacteriales</taxon>
        <taxon>Mycobacteriaceae</taxon>
        <taxon>Mycobacterium</taxon>
    </lineage>
</organism>